<dbReference type="PANTHER" id="PTHR42771">
    <property type="entry name" value="IRON(3+)-HYDROXAMATE IMPORT ATP-BINDING PROTEIN FHUC"/>
    <property type="match status" value="1"/>
</dbReference>
<comment type="subcellular location">
    <subcellularLocation>
        <location evidence="1">Cell membrane</location>
        <topology evidence="1">Peripheral membrane protein</topology>
    </subcellularLocation>
</comment>
<evidence type="ECO:0000313" key="7">
    <source>
        <dbReference type="EMBL" id="MBC5680189.1"/>
    </source>
</evidence>
<protein>
    <submittedName>
        <fullName evidence="7">ABC transporter ATP-binding protein</fullName>
    </submittedName>
</protein>
<dbReference type="InterPro" id="IPR027417">
    <property type="entry name" value="P-loop_NTPase"/>
</dbReference>
<dbReference type="Pfam" id="PF00005">
    <property type="entry name" value="ABC_tran"/>
    <property type="match status" value="1"/>
</dbReference>
<keyword evidence="8" id="KW-1185">Reference proteome</keyword>
<reference evidence="7 8" key="1">
    <citation type="submission" date="2020-08" db="EMBL/GenBank/DDBJ databases">
        <title>Genome public.</title>
        <authorList>
            <person name="Liu C."/>
            <person name="Sun Q."/>
        </authorList>
    </citation>
    <scope>NUCLEOTIDE SEQUENCE [LARGE SCALE GENOMIC DNA]</scope>
    <source>
        <strain evidence="7 8">NSJ-43</strain>
    </source>
</reference>
<evidence type="ECO:0000313" key="8">
    <source>
        <dbReference type="Proteomes" id="UP000628463"/>
    </source>
</evidence>
<proteinExistence type="predicted"/>
<evidence type="ECO:0000256" key="2">
    <source>
        <dbReference type="ARBA" id="ARBA00022448"/>
    </source>
</evidence>
<keyword evidence="5" id="KW-0472">Membrane</keyword>
<keyword evidence="7" id="KW-0067">ATP-binding</keyword>
<comment type="caution">
    <text evidence="7">The sequence shown here is derived from an EMBL/GenBank/DDBJ whole genome shotgun (WGS) entry which is preliminary data.</text>
</comment>
<evidence type="ECO:0000256" key="3">
    <source>
        <dbReference type="ARBA" id="ARBA00022475"/>
    </source>
</evidence>
<dbReference type="EMBL" id="JACOPD010000002">
    <property type="protein sequence ID" value="MBC5680189.1"/>
    <property type="molecule type" value="Genomic_DNA"/>
</dbReference>
<organism evidence="7 8">
    <name type="scientific">Lachnospira hominis</name>
    <name type="common">ex Liu et al. 2021</name>
    <dbReference type="NCBI Taxonomy" id="2763051"/>
    <lineage>
        <taxon>Bacteria</taxon>
        <taxon>Bacillati</taxon>
        <taxon>Bacillota</taxon>
        <taxon>Clostridia</taxon>
        <taxon>Lachnospirales</taxon>
        <taxon>Lachnospiraceae</taxon>
        <taxon>Lachnospira</taxon>
    </lineage>
</organism>
<feature type="domain" description="ABC transporter" evidence="6">
    <location>
        <begin position="10"/>
        <end position="45"/>
    </location>
</feature>
<evidence type="ECO:0000256" key="4">
    <source>
        <dbReference type="ARBA" id="ARBA00023065"/>
    </source>
</evidence>
<dbReference type="SUPFAM" id="SSF52540">
    <property type="entry name" value="P-loop containing nucleoside triphosphate hydrolases"/>
    <property type="match status" value="1"/>
</dbReference>
<name>A0ABR7FYD9_9FIRM</name>
<dbReference type="InterPro" id="IPR051535">
    <property type="entry name" value="Siderophore_ABC-ATPase"/>
</dbReference>
<keyword evidence="2" id="KW-0813">Transport</keyword>
<dbReference type="Proteomes" id="UP000628463">
    <property type="component" value="Unassembled WGS sequence"/>
</dbReference>
<dbReference type="PANTHER" id="PTHR42771:SF10">
    <property type="entry name" value="FERRICHROME TRANSPORT ATP-BINDING PROTEIN FHUC"/>
    <property type="match status" value="1"/>
</dbReference>
<dbReference type="GO" id="GO:0005524">
    <property type="term" value="F:ATP binding"/>
    <property type="evidence" value="ECO:0007669"/>
    <property type="project" value="UniProtKB-KW"/>
</dbReference>
<keyword evidence="4" id="KW-0406">Ion transport</keyword>
<sequence>MEITNTYKHKDKAVANLSGGQKQRVFIAMALAQDTKVLFLDEPTTYLDIRYQLQILKLIRRLNKEFGMTIVMVFHDINQALYYSDEIAAMRDGQIAAKGKPDEIITSELINKVYGVNLDVEIHNNKPFVISWN</sequence>
<dbReference type="RefSeq" id="WP_021866391.1">
    <property type="nucleotide sequence ID" value="NZ_JACOPD010000002.1"/>
</dbReference>
<dbReference type="InterPro" id="IPR003439">
    <property type="entry name" value="ABC_transporter-like_ATP-bd"/>
</dbReference>
<evidence type="ECO:0000256" key="1">
    <source>
        <dbReference type="ARBA" id="ARBA00004202"/>
    </source>
</evidence>
<keyword evidence="7" id="KW-0547">Nucleotide-binding</keyword>
<evidence type="ECO:0000259" key="6">
    <source>
        <dbReference type="Pfam" id="PF00005"/>
    </source>
</evidence>
<keyword evidence="3" id="KW-1003">Cell membrane</keyword>
<dbReference type="Gene3D" id="3.40.50.300">
    <property type="entry name" value="P-loop containing nucleotide triphosphate hydrolases"/>
    <property type="match status" value="1"/>
</dbReference>
<gene>
    <name evidence="7" type="ORF">H8S01_04335</name>
</gene>
<evidence type="ECO:0000256" key="5">
    <source>
        <dbReference type="ARBA" id="ARBA00023136"/>
    </source>
</evidence>
<accession>A0ABR7FYD9</accession>